<name>A0ABY5PCX2_9ACTN</name>
<dbReference type="InterPro" id="IPR002220">
    <property type="entry name" value="DapA-like"/>
</dbReference>
<feature type="binding site" evidence="12">
    <location>
        <position position="198"/>
    </location>
    <ligand>
        <name>pyruvate</name>
        <dbReference type="ChEBI" id="CHEBI:15361"/>
    </ligand>
</feature>
<evidence type="ECO:0000256" key="9">
    <source>
        <dbReference type="ARBA" id="ARBA00023239"/>
    </source>
</evidence>
<feature type="site" description="Part of a proton relay during catalysis" evidence="12">
    <location>
        <position position="46"/>
    </location>
</feature>
<comment type="pathway">
    <text evidence="2 12">Amino-acid biosynthesis; L-lysine biosynthesis via DAP pathway; (S)-tetrahydrodipicolinate from L-aspartate: step 3/4.</text>
</comment>
<dbReference type="PANTHER" id="PTHR12128:SF66">
    <property type="entry name" value="4-HYDROXY-2-OXOGLUTARATE ALDOLASE, MITOCHONDRIAL"/>
    <property type="match status" value="1"/>
</dbReference>
<comment type="catalytic activity">
    <reaction evidence="11 12">
        <text>L-aspartate 4-semialdehyde + pyruvate = (2S,4S)-4-hydroxy-2,3,4,5-tetrahydrodipicolinate + H2O + H(+)</text>
        <dbReference type="Rhea" id="RHEA:34171"/>
        <dbReference type="ChEBI" id="CHEBI:15361"/>
        <dbReference type="ChEBI" id="CHEBI:15377"/>
        <dbReference type="ChEBI" id="CHEBI:15378"/>
        <dbReference type="ChEBI" id="CHEBI:67139"/>
        <dbReference type="ChEBI" id="CHEBI:537519"/>
        <dbReference type="EC" id="4.3.3.7"/>
    </reaction>
</comment>
<comment type="similarity">
    <text evidence="3 12 13">Belongs to the DapA family.</text>
</comment>
<feature type="site" description="Part of a proton relay during catalysis" evidence="12">
    <location>
        <position position="109"/>
    </location>
</feature>
<dbReference type="SMART" id="SM01130">
    <property type="entry name" value="DHDPS"/>
    <property type="match status" value="1"/>
</dbReference>
<evidence type="ECO:0000256" key="6">
    <source>
        <dbReference type="ARBA" id="ARBA00022605"/>
    </source>
</evidence>
<keyword evidence="9 12" id="KW-0456">Lyase</keyword>
<reference evidence="15" key="1">
    <citation type="submission" date="2021-11" db="EMBL/GenBank/DDBJ databases">
        <title>Cultivation dependent microbiological survey of springs from the worlds oldest radium mine currently devoted to the extraction of radon-saturated water.</title>
        <authorList>
            <person name="Kapinusova G."/>
            <person name="Smrhova T."/>
            <person name="Strejcek M."/>
            <person name="Suman J."/>
            <person name="Jani K."/>
            <person name="Pajer P."/>
            <person name="Uhlik O."/>
        </authorList>
    </citation>
    <scope>NUCLEOTIDE SEQUENCE [LARGE SCALE GENOMIC DNA]</scope>
    <source>
        <strain evidence="15">J379</strain>
    </source>
</reference>
<dbReference type="PRINTS" id="PR00146">
    <property type="entry name" value="DHPICSNTHASE"/>
</dbReference>
<evidence type="ECO:0000256" key="7">
    <source>
        <dbReference type="ARBA" id="ARBA00022915"/>
    </source>
</evidence>
<accession>A0ABY5PCX2</accession>
<dbReference type="Proteomes" id="UP001058860">
    <property type="component" value="Chromosome"/>
</dbReference>
<dbReference type="Pfam" id="PF00701">
    <property type="entry name" value="DHDPS"/>
    <property type="match status" value="1"/>
</dbReference>
<dbReference type="InterPro" id="IPR020624">
    <property type="entry name" value="Schiff_base-form_aldolases_CS"/>
</dbReference>
<comment type="subcellular location">
    <subcellularLocation>
        <location evidence="12">Cytoplasm</location>
    </subcellularLocation>
</comment>
<evidence type="ECO:0000256" key="4">
    <source>
        <dbReference type="ARBA" id="ARBA00012086"/>
    </source>
</evidence>
<dbReference type="Gene3D" id="3.20.20.70">
    <property type="entry name" value="Aldolase class I"/>
    <property type="match status" value="1"/>
</dbReference>
<evidence type="ECO:0000256" key="10">
    <source>
        <dbReference type="ARBA" id="ARBA00023270"/>
    </source>
</evidence>
<proteinExistence type="inferred from homology"/>
<keyword evidence="8 12" id="KW-0457">Lysine biosynthesis</keyword>
<evidence type="ECO:0000256" key="8">
    <source>
        <dbReference type="ARBA" id="ARBA00023154"/>
    </source>
</evidence>
<dbReference type="GO" id="GO:0008840">
    <property type="term" value="F:4-hydroxy-tetrahydrodipicolinate synthase activity"/>
    <property type="evidence" value="ECO:0007669"/>
    <property type="project" value="UniProtKB-EC"/>
</dbReference>
<dbReference type="PROSITE" id="PS00666">
    <property type="entry name" value="DHDPS_2"/>
    <property type="match status" value="1"/>
</dbReference>
<dbReference type="EMBL" id="CP088295">
    <property type="protein sequence ID" value="UUY02477.1"/>
    <property type="molecule type" value="Genomic_DNA"/>
</dbReference>
<keyword evidence="15" id="KW-1185">Reference proteome</keyword>
<evidence type="ECO:0000256" key="1">
    <source>
        <dbReference type="ARBA" id="ARBA00003294"/>
    </source>
</evidence>
<evidence type="ECO:0000256" key="11">
    <source>
        <dbReference type="ARBA" id="ARBA00047836"/>
    </source>
</evidence>
<dbReference type="HAMAP" id="MF_00418">
    <property type="entry name" value="DapA"/>
    <property type="match status" value="1"/>
</dbReference>
<gene>
    <name evidence="12 14" type="primary">dapA</name>
    <name evidence="14" type="ORF">LRS13_17460</name>
</gene>
<organism evidence="14 15">
    <name type="scientific">Svornostia abyssi</name>
    <dbReference type="NCBI Taxonomy" id="2898438"/>
    <lineage>
        <taxon>Bacteria</taxon>
        <taxon>Bacillati</taxon>
        <taxon>Actinomycetota</taxon>
        <taxon>Thermoleophilia</taxon>
        <taxon>Solirubrobacterales</taxon>
        <taxon>Baekduiaceae</taxon>
        <taxon>Svornostia</taxon>
    </lineage>
</organism>
<feature type="binding site" evidence="12">
    <location>
        <position position="47"/>
    </location>
    <ligand>
        <name>pyruvate</name>
        <dbReference type="ChEBI" id="CHEBI:15361"/>
    </ligand>
</feature>
<dbReference type="PIRSF" id="PIRSF001365">
    <property type="entry name" value="DHDPS"/>
    <property type="match status" value="1"/>
</dbReference>
<evidence type="ECO:0000256" key="3">
    <source>
        <dbReference type="ARBA" id="ARBA00007592"/>
    </source>
</evidence>
<keyword evidence="10 12" id="KW-0704">Schiff base</keyword>
<evidence type="ECO:0000256" key="5">
    <source>
        <dbReference type="ARBA" id="ARBA00022490"/>
    </source>
</evidence>
<dbReference type="InterPro" id="IPR005263">
    <property type="entry name" value="DapA"/>
</dbReference>
<sequence length="286" mass="30526">MTGLGAILTAIVTPFDEQLRVDEEAFTTLHQHLCEHGSDGIVAMGTTGEAPTLTDEEHLRVIEIACANRPEGTTVIAGTGSNDTRHACHLTERATELGADAVLVVTPYYNRPNRRGILRHYAEVSRATDKPIVLYNIPGRTGTDMPNDLLAELAQLDNVAAVKQANAANLALVDGLELYAGDDESLLRTLELGGTGGICVASHIVGDRMQQMVSDPARRSEINAELQPLFEALSVTTNPIPIKAALDMLGHRVGGLRLPLVEASETELGVIRRGLQSVGLLEGVTS</sequence>
<dbReference type="InterPro" id="IPR020625">
    <property type="entry name" value="Schiff_base-form_aldolases_AS"/>
</dbReference>
<dbReference type="EC" id="4.3.3.7" evidence="4 12"/>
<feature type="active site" description="Proton donor/acceptor" evidence="12">
    <location>
        <position position="135"/>
    </location>
</feature>
<comment type="subunit">
    <text evidence="12">Homotetramer; dimer of dimers.</text>
</comment>
<dbReference type="RefSeq" id="WP_353863004.1">
    <property type="nucleotide sequence ID" value="NZ_CP088295.1"/>
</dbReference>
<keyword evidence="6 12" id="KW-0028">Amino-acid biosynthesis</keyword>
<protein>
    <recommendedName>
        <fullName evidence="4 12">4-hydroxy-tetrahydrodipicolinate synthase</fullName>
        <shortName evidence="12">HTPA synthase</shortName>
        <ecNumber evidence="4 12">4.3.3.7</ecNumber>
    </recommendedName>
</protein>
<evidence type="ECO:0000256" key="12">
    <source>
        <dbReference type="HAMAP-Rule" id="MF_00418"/>
    </source>
</evidence>
<dbReference type="PROSITE" id="PS00665">
    <property type="entry name" value="DHDPS_1"/>
    <property type="match status" value="1"/>
</dbReference>
<comment type="caution">
    <text evidence="12">Was originally thought to be a dihydrodipicolinate synthase (DHDPS), catalyzing the condensation of (S)-aspartate-beta-semialdehyde [(S)-ASA] and pyruvate to dihydrodipicolinate (DHDP). However, it was shown in E.coli that the product of the enzymatic reaction is not dihydrodipicolinate but in fact (4S)-4-hydroxy-2,3,4,5-tetrahydro-(2S)-dipicolinic acid (HTPA), and that the consecutive dehydration reaction leading to DHDP is not spontaneous but catalyzed by DapB.</text>
</comment>
<evidence type="ECO:0000256" key="13">
    <source>
        <dbReference type="PIRNR" id="PIRNR001365"/>
    </source>
</evidence>
<comment type="function">
    <text evidence="1 12">Catalyzes the condensation of (S)-aspartate-beta-semialdehyde [(S)-ASA] and pyruvate to 4-hydroxy-tetrahydrodipicolinate (HTPA).</text>
</comment>
<feature type="active site" description="Schiff-base intermediate with substrate" evidence="12">
    <location>
        <position position="163"/>
    </location>
</feature>
<dbReference type="PANTHER" id="PTHR12128">
    <property type="entry name" value="DIHYDRODIPICOLINATE SYNTHASE"/>
    <property type="match status" value="1"/>
</dbReference>
<dbReference type="SUPFAM" id="SSF51569">
    <property type="entry name" value="Aldolase"/>
    <property type="match status" value="1"/>
</dbReference>
<keyword evidence="5 12" id="KW-0963">Cytoplasm</keyword>
<evidence type="ECO:0000256" key="2">
    <source>
        <dbReference type="ARBA" id="ARBA00005120"/>
    </source>
</evidence>
<dbReference type="CDD" id="cd00950">
    <property type="entry name" value="DHDPS"/>
    <property type="match status" value="1"/>
</dbReference>
<evidence type="ECO:0000313" key="14">
    <source>
        <dbReference type="EMBL" id="UUY02477.1"/>
    </source>
</evidence>
<keyword evidence="7 12" id="KW-0220">Diaminopimelate biosynthesis</keyword>
<evidence type="ECO:0000313" key="15">
    <source>
        <dbReference type="Proteomes" id="UP001058860"/>
    </source>
</evidence>
<dbReference type="InterPro" id="IPR013785">
    <property type="entry name" value="Aldolase_TIM"/>
</dbReference>
<dbReference type="NCBIfam" id="TIGR00674">
    <property type="entry name" value="dapA"/>
    <property type="match status" value="1"/>
</dbReference>